<feature type="compositionally biased region" description="Basic residues" evidence="1">
    <location>
        <begin position="29"/>
        <end position="40"/>
    </location>
</feature>
<comment type="caution">
    <text evidence="2">The sequence shown here is derived from an EMBL/GenBank/DDBJ whole genome shotgun (WGS) entry which is preliminary data.</text>
</comment>
<dbReference type="Proteomes" id="UP000308005">
    <property type="component" value="Unassembled WGS sequence"/>
</dbReference>
<gene>
    <name evidence="2" type="ORF">D6C91_09892</name>
</gene>
<reference evidence="2 3" key="1">
    <citation type="submission" date="2018-10" db="EMBL/GenBank/DDBJ databases">
        <title>Fifty Aureobasidium pullulans genomes reveal a recombining polyextremotolerant generalist.</title>
        <authorList>
            <person name="Gostincar C."/>
            <person name="Turk M."/>
            <person name="Zajc J."/>
            <person name="Gunde-Cimerman N."/>
        </authorList>
    </citation>
    <scope>NUCLEOTIDE SEQUENCE [LARGE SCALE GENOMIC DNA]</scope>
    <source>
        <strain evidence="2 3">EXF-3863</strain>
    </source>
</reference>
<dbReference type="SUPFAM" id="SSF81383">
    <property type="entry name" value="F-box domain"/>
    <property type="match status" value="1"/>
</dbReference>
<proteinExistence type="predicted"/>
<dbReference type="InterPro" id="IPR036047">
    <property type="entry name" value="F-box-like_dom_sf"/>
</dbReference>
<evidence type="ECO:0000313" key="2">
    <source>
        <dbReference type="EMBL" id="THZ09753.1"/>
    </source>
</evidence>
<name>A0A4S9SH07_AURPU</name>
<evidence type="ECO:0000313" key="3">
    <source>
        <dbReference type="Proteomes" id="UP000308005"/>
    </source>
</evidence>
<evidence type="ECO:0008006" key="4">
    <source>
        <dbReference type="Google" id="ProtNLM"/>
    </source>
</evidence>
<accession>A0A4S9SH07</accession>
<dbReference type="InterPro" id="IPR032675">
    <property type="entry name" value="LRR_dom_sf"/>
</dbReference>
<sequence>MGRARKQQSKDDEKNLDGGASGEHLLHQTFRHSNHSKSRSPRFDALQSSPGLDTTHAGTHKQPQQNSHDLAPSNSSNSSNSPAPAPALSSPDLFHQRYCICSHSIRVVATMTDGVNHALEKSPEPVLNPATPPSDGYSPFGNVPDHLLGEVFKYLDSKDHCKAVMKTCQRFTAPARDVCWKQSQMRNYMALLNMNGRPDFGYARMIRSQELVFGPGGPDPSAMRMPLPLLEHLTIRHDQLHVQVNPVVVSGFITPRLKSLEVRHGRTDNFIPALAQAQQLTQLLIHEDVEVVGGDPQAFGDLVRLMPSLTHVSTGSLSSGQVFVELARLPIMEQLSMYSHTDVDIDDTIQALEAPQAFSNLKSLYITMQASAAAILLPLLRRLEALTIHINSVLTGGEDHERIIPEIFNALQDKSLVRLNISFAMEVQTDVTAEMFNPLRASTSLKRLLITHNFLGMENISLDHVLPVSSPIESLVIWYFGHDLDIEALTQIGSRYPKLRELDLLGDFDLDQLPLNNDNSNGPLFPALQNLSLTQTSQILIEETADAQVRSWVDKLFAIAPNLQFFESVEGSLHPSVKMRFLRQTNGMTNCFWSHRWSIDQS</sequence>
<dbReference type="EMBL" id="QZBM01000907">
    <property type="protein sequence ID" value="THZ09753.1"/>
    <property type="molecule type" value="Genomic_DNA"/>
</dbReference>
<evidence type="ECO:0000256" key="1">
    <source>
        <dbReference type="SAM" id="MobiDB-lite"/>
    </source>
</evidence>
<dbReference type="SUPFAM" id="SSF52047">
    <property type="entry name" value="RNI-like"/>
    <property type="match status" value="1"/>
</dbReference>
<organism evidence="2 3">
    <name type="scientific">Aureobasidium pullulans</name>
    <name type="common">Black yeast</name>
    <name type="synonym">Pullularia pullulans</name>
    <dbReference type="NCBI Taxonomy" id="5580"/>
    <lineage>
        <taxon>Eukaryota</taxon>
        <taxon>Fungi</taxon>
        <taxon>Dikarya</taxon>
        <taxon>Ascomycota</taxon>
        <taxon>Pezizomycotina</taxon>
        <taxon>Dothideomycetes</taxon>
        <taxon>Dothideomycetidae</taxon>
        <taxon>Dothideales</taxon>
        <taxon>Saccotheciaceae</taxon>
        <taxon>Aureobasidium</taxon>
    </lineage>
</organism>
<feature type="region of interest" description="Disordered" evidence="1">
    <location>
        <begin position="1"/>
        <end position="88"/>
    </location>
</feature>
<dbReference type="Gene3D" id="3.80.10.10">
    <property type="entry name" value="Ribonuclease Inhibitor"/>
    <property type="match status" value="1"/>
</dbReference>
<protein>
    <recommendedName>
        <fullName evidence="4">F-box domain-containing protein</fullName>
    </recommendedName>
</protein>
<feature type="compositionally biased region" description="Low complexity" evidence="1">
    <location>
        <begin position="70"/>
        <end position="88"/>
    </location>
</feature>
<dbReference type="AlphaFoldDB" id="A0A4S9SH07"/>